<dbReference type="AlphaFoldDB" id="A0A5E4YLM6"/>
<name>A0A5E4YLM6_9BURK</name>
<sequence length="383" mass="39553">MSQDSLIIPTTGTLSGLSLVQDLNAALANLASCASGATDPSSLPGGVQPFSLWLDSSVVPPVLRQRNAGNTAWDGLSVTAATKPEHAISMGQADVAYAPYSSASGKNRLLNGAMYLDQENAGATVTFTAGAPIRYCLDQWYASCTGANITGSRVSAASGDYKFTGAAGNTGTLFGQRIESTSVADLAGEVVSGQIKASSSSVTSMTWNAYSANAPDNFSAKALIASGTLAIDSTATVYPFSFNAGSNAANGIAVEFVTGPLLAGQTLTYGSAQFEFGTSATSFERRNPALELVACERYFQYVVAGGYTGPTDSISVYGTATQFRVRPRAAPTITYVSDLPVSSGFIGTAPTVDSISVYGFRAYKQSNATPSQWGCVMSANARL</sequence>
<dbReference type="OrthoDB" id="9111679at2"/>
<evidence type="ECO:0000313" key="1">
    <source>
        <dbReference type="EMBL" id="VVE49315.1"/>
    </source>
</evidence>
<gene>
    <name evidence="1" type="ORF">PTE31013_04624</name>
</gene>
<dbReference type="Proteomes" id="UP000334380">
    <property type="component" value="Unassembled WGS sequence"/>
</dbReference>
<protein>
    <recommendedName>
        <fullName evidence="3">Tail fiber protein</fullName>
    </recommendedName>
</protein>
<accession>A0A5E4YLM6</accession>
<reference evidence="1 2" key="1">
    <citation type="submission" date="2019-08" db="EMBL/GenBank/DDBJ databases">
        <authorList>
            <person name="Peeters C."/>
        </authorList>
    </citation>
    <scope>NUCLEOTIDE SEQUENCE [LARGE SCALE GENOMIC DNA]</scope>
    <source>
        <strain evidence="1 2">LMG 31013</strain>
    </source>
</reference>
<keyword evidence="2" id="KW-1185">Reference proteome</keyword>
<evidence type="ECO:0008006" key="3">
    <source>
        <dbReference type="Google" id="ProtNLM"/>
    </source>
</evidence>
<dbReference type="EMBL" id="CABPRU010000016">
    <property type="protein sequence ID" value="VVE49315.1"/>
    <property type="molecule type" value="Genomic_DNA"/>
</dbReference>
<organism evidence="1 2">
    <name type="scientific">Pandoraea terrigena</name>
    <dbReference type="NCBI Taxonomy" id="2508292"/>
    <lineage>
        <taxon>Bacteria</taxon>
        <taxon>Pseudomonadati</taxon>
        <taxon>Pseudomonadota</taxon>
        <taxon>Betaproteobacteria</taxon>
        <taxon>Burkholderiales</taxon>
        <taxon>Burkholderiaceae</taxon>
        <taxon>Pandoraea</taxon>
    </lineage>
</organism>
<dbReference type="RefSeq" id="WP_150614969.1">
    <property type="nucleotide sequence ID" value="NZ_CABPRU010000016.1"/>
</dbReference>
<proteinExistence type="predicted"/>
<evidence type="ECO:0000313" key="2">
    <source>
        <dbReference type="Proteomes" id="UP000334380"/>
    </source>
</evidence>